<dbReference type="AlphaFoldDB" id="A0A329LXD4"/>
<dbReference type="InterPro" id="IPR003960">
    <property type="entry name" value="ATPase_AAA_CS"/>
</dbReference>
<dbReference type="InterPro" id="IPR050747">
    <property type="entry name" value="Mitochondrial_chaperone_BCS1"/>
</dbReference>
<name>A0A329LXD4_9BACL</name>
<evidence type="ECO:0000313" key="4">
    <source>
        <dbReference type="EMBL" id="RAV11776.1"/>
    </source>
</evidence>
<organism evidence="4 5">
    <name type="scientific">Paenibacillus contaminans</name>
    <dbReference type="NCBI Taxonomy" id="450362"/>
    <lineage>
        <taxon>Bacteria</taxon>
        <taxon>Bacillati</taxon>
        <taxon>Bacillota</taxon>
        <taxon>Bacilli</taxon>
        <taxon>Bacillales</taxon>
        <taxon>Paenibacillaceae</taxon>
        <taxon>Paenibacillus</taxon>
    </lineage>
</organism>
<dbReference type="SUPFAM" id="SSF52540">
    <property type="entry name" value="P-loop containing nucleoside triphosphate hydrolases"/>
    <property type="match status" value="1"/>
</dbReference>
<evidence type="ECO:0000259" key="3">
    <source>
        <dbReference type="SMART" id="SM00382"/>
    </source>
</evidence>
<evidence type="ECO:0000256" key="2">
    <source>
        <dbReference type="RuleBase" id="RU003651"/>
    </source>
</evidence>
<dbReference type="GO" id="GO:0005524">
    <property type="term" value="F:ATP binding"/>
    <property type="evidence" value="ECO:0007669"/>
    <property type="project" value="UniProtKB-KW"/>
</dbReference>
<accession>A0A329LXD4</accession>
<protein>
    <submittedName>
        <fullName evidence="4">ATPase</fullName>
    </submittedName>
</protein>
<dbReference type="Pfam" id="PF00004">
    <property type="entry name" value="AAA"/>
    <property type="match status" value="1"/>
</dbReference>
<dbReference type="InterPro" id="IPR003959">
    <property type="entry name" value="ATPase_AAA_core"/>
</dbReference>
<dbReference type="InterPro" id="IPR003593">
    <property type="entry name" value="AAA+_ATPase"/>
</dbReference>
<comment type="similarity">
    <text evidence="1">Belongs to the AAA ATPase family. BCS1 subfamily.</text>
</comment>
<sequence length="461" mass="51723">MVVEQPSEAKAKSAAIGQPSVAKAAVRQTASAKAKAAAIKLSAEQSKPSPLYEDFAYVIRAVHAMLANKYGKAFHMYESDDGNEEYWTMLEEDVRGNGGGVELVGRIFEQVESKAFAYDAEASEAGHRIFPSVRNNVFAYPEWGVALARVPVFRNHGMFAEDFVFAVSDEALLNFLAYTRERLREQDRRSVTIYTDSRHGIETELVPMTRMVERDEVIMSDTVKKEIFRSIDQFFIGDRGFFQKFGIPYKRGILLYGRPGNGKTTLVKSIAGSVKAPVAYWQITEHTCSESIQEVFQAAVKKAPMILVIEDIDSMPVQVRSYFLNMLDGATSKEGIFLIGTTNYPEKIDPALINRAGRFDRAYEIKLPTSELRLAYLQRKGLQELLGEDGMRDAVRQTDGFTFAQLNELYVSAVLEWHGEGHVNVAAIARSMKAEHDKGRTQVWLKDEEEPRVGFLAAERA</sequence>
<keyword evidence="2" id="KW-0547">Nucleotide-binding</keyword>
<dbReference type="SMART" id="SM00382">
    <property type="entry name" value="AAA"/>
    <property type="match status" value="1"/>
</dbReference>
<dbReference type="OrthoDB" id="9806903at2"/>
<keyword evidence="5" id="KW-1185">Reference proteome</keyword>
<proteinExistence type="inferred from homology"/>
<comment type="caution">
    <text evidence="4">The sequence shown here is derived from an EMBL/GenBank/DDBJ whole genome shotgun (WGS) entry which is preliminary data.</text>
</comment>
<dbReference type="PANTHER" id="PTHR23070">
    <property type="entry name" value="BCS1 AAA-TYPE ATPASE"/>
    <property type="match status" value="1"/>
</dbReference>
<dbReference type="EMBL" id="QMFB01000036">
    <property type="protein sequence ID" value="RAV11776.1"/>
    <property type="molecule type" value="Genomic_DNA"/>
</dbReference>
<gene>
    <name evidence="4" type="ORF">DQG23_35740</name>
</gene>
<keyword evidence="2" id="KW-0067">ATP-binding</keyword>
<dbReference type="InterPro" id="IPR027417">
    <property type="entry name" value="P-loop_NTPase"/>
</dbReference>
<dbReference type="GO" id="GO:0016887">
    <property type="term" value="F:ATP hydrolysis activity"/>
    <property type="evidence" value="ECO:0007669"/>
    <property type="project" value="InterPro"/>
</dbReference>
<dbReference type="Gene3D" id="3.40.50.300">
    <property type="entry name" value="P-loop containing nucleotide triphosphate hydrolases"/>
    <property type="match status" value="1"/>
</dbReference>
<feature type="domain" description="AAA+ ATPase" evidence="3">
    <location>
        <begin position="249"/>
        <end position="369"/>
    </location>
</feature>
<evidence type="ECO:0000313" key="5">
    <source>
        <dbReference type="Proteomes" id="UP000250369"/>
    </source>
</evidence>
<reference evidence="4 5" key="1">
    <citation type="journal article" date="2009" name="Int. J. Syst. Evol. Microbiol.">
        <title>Paenibacillus contaminans sp. nov., isolated from a contaminated laboratory plate.</title>
        <authorList>
            <person name="Chou J.H."/>
            <person name="Lee J.H."/>
            <person name="Lin M.C."/>
            <person name="Chang P.S."/>
            <person name="Arun A.B."/>
            <person name="Young C.C."/>
            <person name="Chen W.M."/>
        </authorList>
    </citation>
    <scope>NUCLEOTIDE SEQUENCE [LARGE SCALE GENOMIC DNA]</scope>
    <source>
        <strain evidence="4 5">CKOBP-6</strain>
    </source>
</reference>
<dbReference type="Proteomes" id="UP000250369">
    <property type="component" value="Unassembled WGS sequence"/>
</dbReference>
<dbReference type="PROSITE" id="PS00674">
    <property type="entry name" value="AAA"/>
    <property type="match status" value="1"/>
</dbReference>
<dbReference type="CDD" id="cd19481">
    <property type="entry name" value="RecA-like_protease"/>
    <property type="match status" value="1"/>
</dbReference>
<evidence type="ECO:0000256" key="1">
    <source>
        <dbReference type="ARBA" id="ARBA00007448"/>
    </source>
</evidence>